<dbReference type="Proteomes" id="UP001152799">
    <property type="component" value="Chromosome 6"/>
</dbReference>
<feature type="domain" description="Glucose-methanol-choline oxidoreductase C-terminal" evidence="7">
    <location>
        <begin position="447"/>
        <end position="590"/>
    </location>
</feature>
<keyword evidence="9" id="KW-1185">Reference proteome</keyword>
<comment type="similarity">
    <text evidence="2">Belongs to the GMC oxidoreductase family.</text>
</comment>
<evidence type="ECO:0008006" key="10">
    <source>
        <dbReference type="Google" id="ProtNLM"/>
    </source>
</evidence>
<evidence type="ECO:0000256" key="2">
    <source>
        <dbReference type="ARBA" id="ARBA00010790"/>
    </source>
</evidence>
<accession>A0A9N9MZL4</accession>
<dbReference type="Gene3D" id="3.30.560.10">
    <property type="entry name" value="Glucose Oxidase, domain 3"/>
    <property type="match status" value="1"/>
</dbReference>
<gene>
    <name evidence="8" type="ORF">CEUTPL_LOCUS11279</name>
</gene>
<evidence type="ECO:0000259" key="6">
    <source>
        <dbReference type="Pfam" id="PF00732"/>
    </source>
</evidence>
<dbReference type="SUPFAM" id="SSF54373">
    <property type="entry name" value="FAD-linked reductases, C-terminal domain"/>
    <property type="match status" value="1"/>
</dbReference>
<dbReference type="InterPro" id="IPR007867">
    <property type="entry name" value="GMC_OxRtase_C"/>
</dbReference>
<evidence type="ECO:0000313" key="9">
    <source>
        <dbReference type="Proteomes" id="UP001152799"/>
    </source>
</evidence>
<feature type="binding site" evidence="5">
    <location>
        <position position="261"/>
    </location>
    <ligand>
        <name>FAD</name>
        <dbReference type="ChEBI" id="CHEBI:57692"/>
    </ligand>
</feature>
<dbReference type="AlphaFoldDB" id="A0A9N9MZL4"/>
<evidence type="ECO:0000256" key="5">
    <source>
        <dbReference type="PIRSR" id="PIRSR000137-2"/>
    </source>
</evidence>
<evidence type="ECO:0000313" key="8">
    <source>
        <dbReference type="EMBL" id="CAG9770835.1"/>
    </source>
</evidence>
<keyword evidence="3" id="KW-0285">Flavoprotein</keyword>
<dbReference type="Pfam" id="PF00732">
    <property type="entry name" value="GMC_oxred_N"/>
    <property type="match status" value="1"/>
</dbReference>
<proteinExistence type="inferred from homology"/>
<name>A0A9N9MZL4_9CUCU</name>
<organism evidence="8 9">
    <name type="scientific">Ceutorhynchus assimilis</name>
    <name type="common">cabbage seed weevil</name>
    <dbReference type="NCBI Taxonomy" id="467358"/>
    <lineage>
        <taxon>Eukaryota</taxon>
        <taxon>Metazoa</taxon>
        <taxon>Ecdysozoa</taxon>
        <taxon>Arthropoda</taxon>
        <taxon>Hexapoda</taxon>
        <taxon>Insecta</taxon>
        <taxon>Pterygota</taxon>
        <taxon>Neoptera</taxon>
        <taxon>Endopterygota</taxon>
        <taxon>Coleoptera</taxon>
        <taxon>Polyphaga</taxon>
        <taxon>Cucujiformia</taxon>
        <taxon>Curculionidae</taxon>
        <taxon>Ceutorhynchinae</taxon>
        <taxon>Ceutorhynchus</taxon>
    </lineage>
</organism>
<dbReference type="SUPFAM" id="SSF51905">
    <property type="entry name" value="FAD/NAD(P)-binding domain"/>
    <property type="match status" value="1"/>
</dbReference>
<dbReference type="InterPro" id="IPR000172">
    <property type="entry name" value="GMC_OxRdtase_N"/>
</dbReference>
<comment type="cofactor">
    <cofactor evidence="1 5">
        <name>FAD</name>
        <dbReference type="ChEBI" id="CHEBI:57692"/>
    </cofactor>
</comment>
<dbReference type="EMBL" id="OU892282">
    <property type="protein sequence ID" value="CAG9770835.1"/>
    <property type="molecule type" value="Genomic_DNA"/>
</dbReference>
<feature type="binding site" evidence="5">
    <location>
        <position position="144"/>
    </location>
    <ligand>
        <name>FAD</name>
        <dbReference type="ChEBI" id="CHEBI:57692"/>
    </ligand>
</feature>
<evidence type="ECO:0000256" key="4">
    <source>
        <dbReference type="ARBA" id="ARBA00022827"/>
    </source>
</evidence>
<dbReference type="InterPro" id="IPR036188">
    <property type="entry name" value="FAD/NAD-bd_sf"/>
</dbReference>
<dbReference type="Pfam" id="PF05199">
    <property type="entry name" value="GMC_oxred_C"/>
    <property type="match status" value="1"/>
</dbReference>
<evidence type="ECO:0000256" key="3">
    <source>
        <dbReference type="ARBA" id="ARBA00022630"/>
    </source>
</evidence>
<dbReference type="Gene3D" id="3.50.50.60">
    <property type="entry name" value="FAD/NAD(P)-binding domain"/>
    <property type="match status" value="1"/>
</dbReference>
<protein>
    <recommendedName>
        <fullName evidence="10">Glucose dehydrogenase</fullName>
    </recommendedName>
</protein>
<dbReference type="PANTHER" id="PTHR11552">
    <property type="entry name" value="GLUCOSE-METHANOL-CHOLINE GMC OXIDOREDUCTASE"/>
    <property type="match status" value="1"/>
</dbReference>
<evidence type="ECO:0000256" key="1">
    <source>
        <dbReference type="ARBA" id="ARBA00001974"/>
    </source>
</evidence>
<evidence type="ECO:0000259" key="7">
    <source>
        <dbReference type="Pfam" id="PF05199"/>
    </source>
</evidence>
<dbReference type="GO" id="GO:0016614">
    <property type="term" value="F:oxidoreductase activity, acting on CH-OH group of donors"/>
    <property type="evidence" value="ECO:0007669"/>
    <property type="project" value="InterPro"/>
</dbReference>
<dbReference type="InterPro" id="IPR012132">
    <property type="entry name" value="GMC_OxRdtase"/>
</dbReference>
<dbReference type="GO" id="GO:0050660">
    <property type="term" value="F:flavin adenine dinucleotide binding"/>
    <property type="evidence" value="ECO:0007669"/>
    <property type="project" value="InterPro"/>
</dbReference>
<reference evidence="8" key="1">
    <citation type="submission" date="2022-01" db="EMBL/GenBank/DDBJ databases">
        <authorList>
            <person name="King R."/>
        </authorList>
    </citation>
    <scope>NUCLEOTIDE SEQUENCE</scope>
</reference>
<feature type="domain" description="Glucose-methanol-choline oxidoreductase N-terminal" evidence="6">
    <location>
        <begin position="58"/>
        <end position="340"/>
    </location>
</feature>
<dbReference type="OrthoDB" id="269227at2759"/>
<dbReference type="PIRSF" id="PIRSF000137">
    <property type="entry name" value="Alcohol_oxidase"/>
    <property type="match status" value="1"/>
</dbReference>
<dbReference type="PANTHER" id="PTHR11552:SF147">
    <property type="entry name" value="CHOLINE DEHYDROGENASE, MITOCHONDRIAL"/>
    <property type="match status" value="1"/>
</dbReference>
<sequence>MPSVGLITYDITPVQGALANAFLILINSLFFNIKFIGHLSQYPEDSAPKLVNEDIAVFDFIIVGASAAGCTLANRLSEQEYWSVLLIEAGDYPQRTTAVPAFYPTFAPSGSDIWQYVLKKDRTVCTGYEDKKCRMYRGKLVGGTSAINNMHYLRGVYEDDNKTDILYESIENYADAPKKKTNVPKGEIHLEKVLQNNTALRGTLIAAYHELGLSEAHEKSLLGVRHVPLTIKDGERHHMARAFLTPLKIRSNFFLAKNTLVQGIVMNDPLDKRVKGVNVSLDNHNFFVQARKELILTAGPINNAKLLLLSGIGPRDYLLKRKIPLVLNMPGVGKNLKFHLAVPLFFTSNLNEDQTETDFIQDTFNYVMYRIGNFSHTGINDLVAFMSTEPYPNIPNIAVFHNYFKIGDRMLKIWLEGLSLDPKIVTNIMKANEKQVIIMLTLTLLRPQSTGEVKLNDTHFHGSPNIEGHFFSDPIGSDLLALTNAFSRVNKLQDSPTFQQLNIEFMDIVVPDCRNYAFCSIHYVKCYIKSMVYPTSDIAGSLKRGPECDSSAVVKADFEVRYIRCLRVCDSSILPHPGLSNTVASDAAMAVKLNEILKEKWIKNYVKNFTEP</sequence>
<keyword evidence="4 5" id="KW-0274">FAD</keyword>